<evidence type="ECO:0000259" key="5">
    <source>
        <dbReference type="PROSITE" id="PS50222"/>
    </source>
</evidence>
<dbReference type="EMBL" id="JAIXMP010000034">
    <property type="protein sequence ID" value="KAI9249707.1"/>
    <property type="molecule type" value="Genomic_DNA"/>
</dbReference>
<dbReference type="InterPro" id="IPR018247">
    <property type="entry name" value="EF_Hand_1_Ca_BS"/>
</dbReference>
<feature type="domain" description="EF-hand" evidence="5">
    <location>
        <begin position="54"/>
        <end position="89"/>
    </location>
</feature>
<dbReference type="CDD" id="cd00051">
    <property type="entry name" value="EFh"/>
    <property type="match status" value="1"/>
</dbReference>
<dbReference type="Gene3D" id="1.10.238.10">
    <property type="entry name" value="EF-hand"/>
    <property type="match status" value="2"/>
</dbReference>
<evidence type="ECO:0000313" key="7">
    <source>
        <dbReference type="Proteomes" id="UP001209540"/>
    </source>
</evidence>
<dbReference type="Pfam" id="PF13499">
    <property type="entry name" value="EF-hand_7"/>
    <property type="match status" value="2"/>
</dbReference>
<evidence type="ECO:0000256" key="1">
    <source>
        <dbReference type="ARBA" id="ARBA00022723"/>
    </source>
</evidence>
<proteinExistence type="predicted"/>
<dbReference type="InterPro" id="IPR002048">
    <property type="entry name" value="EF_hand_dom"/>
</dbReference>
<comment type="caution">
    <text evidence="6">The sequence shown here is derived from an EMBL/GenBank/DDBJ whole genome shotgun (WGS) entry which is preliminary data.</text>
</comment>
<name>A0AAD5PAV3_9FUNG</name>
<dbReference type="PANTHER" id="PTHR10891">
    <property type="entry name" value="EF-HAND CALCIUM-BINDING DOMAIN CONTAINING PROTEIN"/>
    <property type="match status" value="1"/>
</dbReference>
<organism evidence="6 7">
    <name type="scientific">Phascolomyces articulosus</name>
    <dbReference type="NCBI Taxonomy" id="60185"/>
    <lineage>
        <taxon>Eukaryota</taxon>
        <taxon>Fungi</taxon>
        <taxon>Fungi incertae sedis</taxon>
        <taxon>Mucoromycota</taxon>
        <taxon>Mucoromycotina</taxon>
        <taxon>Mucoromycetes</taxon>
        <taxon>Mucorales</taxon>
        <taxon>Lichtheimiaceae</taxon>
        <taxon>Phascolomyces</taxon>
    </lineage>
</organism>
<keyword evidence="2" id="KW-0677">Repeat</keyword>
<evidence type="ECO:0000256" key="4">
    <source>
        <dbReference type="SAM" id="MobiDB-lite"/>
    </source>
</evidence>
<feature type="region of interest" description="Disordered" evidence="4">
    <location>
        <begin position="201"/>
        <end position="236"/>
    </location>
</feature>
<sequence>MRSHKEHKSQARRSFSTFFSKSSSLSSLQEKSPTFNTMASSKRSSLGLQMMSTRKRLELEEMFTAFDKDKDGKVSPAELQEMLKSAGVSEASGTTAFSMLQNVHTDKDGNLTFEEFAKLMRPTLSNPIRLTKKQQELKEAFDAFDRDGNGVINSEELLAMMQQLGDRITKEEAEKMIQEADHDQDGVINFHEFSLMMGVKPPSHHDENSGSGGLFSPTSPTSPTFTNNECPYHQHRRPHRYSVRKFFCKCHQPHSS</sequence>
<keyword evidence="7" id="KW-1185">Reference proteome</keyword>
<feature type="domain" description="EF-hand" evidence="5">
    <location>
        <begin position="168"/>
        <end position="203"/>
    </location>
</feature>
<dbReference type="Proteomes" id="UP001209540">
    <property type="component" value="Unassembled WGS sequence"/>
</dbReference>
<dbReference type="SMART" id="SM00054">
    <property type="entry name" value="EFh"/>
    <property type="match status" value="4"/>
</dbReference>
<dbReference type="GO" id="GO:0005509">
    <property type="term" value="F:calcium ion binding"/>
    <property type="evidence" value="ECO:0007669"/>
    <property type="project" value="InterPro"/>
</dbReference>
<dbReference type="SUPFAM" id="SSF47473">
    <property type="entry name" value="EF-hand"/>
    <property type="match status" value="1"/>
</dbReference>
<accession>A0AAD5PAV3</accession>
<evidence type="ECO:0000256" key="2">
    <source>
        <dbReference type="ARBA" id="ARBA00022737"/>
    </source>
</evidence>
<evidence type="ECO:0000313" key="6">
    <source>
        <dbReference type="EMBL" id="KAI9249707.1"/>
    </source>
</evidence>
<dbReference type="AlphaFoldDB" id="A0AAD5PAV3"/>
<keyword evidence="1" id="KW-0479">Metal-binding</keyword>
<evidence type="ECO:0000256" key="3">
    <source>
        <dbReference type="ARBA" id="ARBA00022837"/>
    </source>
</evidence>
<reference evidence="6" key="1">
    <citation type="journal article" date="2022" name="IScience">
        <title>Evolution of zygomycete secretomes and the origins of terrestrial fungal ecologies.</title>
        <authorList>
            <person name="Chang Y."/>
            <person name="Wang Y."/>
            <person name="Mondo S."/>
            <person name="Ahrendt S."/>
            <person name="Andreopoulos W."/>
            <person name="Barry K."/>
            <person name="Beard J."/>
            <person name="Benny G.L."/>
            <person name="Blankenship S."/>
            <person name="Bonito G."/>
            <person name="Cuomo C."/>
            <person name="Desiro A."/>
            <person name="Gervers K.A."/>
            <person name="Hundley H."/>
            <person name="Kuo A."/>
            <person name="LaButti K."/>
            <person name="Lang B.F."/>
            <person name="Lipzen A."/>
            <person name="O'Donnell K."/>
            <person name="Pangilinan J."/>
            <person name="Reynolds N."/>
            <person name="Sandor L."/>
            <person name="Smith M.E."/>
            <person name="Tsang A."/>
            <person name="Grigoriev I.V."/>
            <person name="Stajich J.E."/>
            <person name="Spatafora J.W."/>
        </authorList>
    </citation>
    <scope>NUCLEOTIDE SEQUENCE</scope>
    <source>
        <strain evidence="6">RSA 2281</strain>
    </source>
</reference>
<dbReference type="InterPro" id="IPR039647">
    <property type="entry name" value="EF_hand_pair_protein_CML-like"/>
</dbReference>
<feature type="domain" description="EF-hand" evidence="5">
    <location>
        <begin position="105"/>
        <end position="126"/>
    </location>
</feature>
<protein>
    <recommendedName>
        <fullName evidence="5">EF-hand domain-containing protein</fullName>
    </recommendedName>
</protein>
<dbReference type="PROSITE" id="PS50222">
    <property type="entry name" value="EF_HAND_2"/>
    <property type="match status" value="4"/>
</dbReference>
<feature type="compositionally biased region" description="Low complexity" evidence="4">
    <location>
        <begin position="214"/>
        <end position="226"/>
    </location>
</feature>
<dbReference type="PROSITE" id="PS00018">
    <property type="entry name" value="EF_HAND_1"/>
    <property type="match status" value="3"/>
</dbReference>
<feature type="domain" description="EF-hand" evidence="5">
    <location>
        <begin position="132"/>
        <end position="167"/>
    </location>
</feature>
<dbReference type="InterPro" id="IPR011992">
    <property type="entry name" value="EF-hand-dom_pair"/>
</dbReference>
<gene>
    <name evidence="6" type="ORF">BDA99DRAFT_523410</name>
</gene>
<keyword evidence="3" id="KW-0106">Calcium</keyword>
<dbReference type="FunFam" id="1.10.238.10:FF:000001">
    <property type="entry name" value="Calmodulin 1"/>
    <property type="match status" value="1"/>
</dbReference>
<reference evidence="6" key="2">
    <citation type="submission" date="2023-02" db="EMBL/GenBank/DDBJ databases">
        <authorList>
            <consortium name="DOE Joint Genome Institute"/>
            <person name="Mondo S.J."/>
            <person name="Chang Y."/>
            <person name="Wang Y."/>
            <person name="Ahrendt S."/>
            <person name="Andreopoulos W."/>
            <person name="Barry K."/>
            <person name="Beard J."/>
            <person name="Benny G.L."/>
            <person name="Blankenship S."/>
            <person name="Bonito G."/>
            <person name="Cuomo C."/>
            <person name="Desiro A."/>
            <person name="Gervers K.A."/>
            <person name="Hundley H."/>
            <person name="Kuo A."/>
            <person name="LaButti K."/>
            <person name="Lang B.F."/>
            <person name="Lipzen A."/>
            <person name="O'Donnell K."/>
            <person name="Pangilinan J."/>
            <person name="Reynolds N."/>
            <person name="Sandor L."/>
            <person name="Smith M.W."/>
            <person name="Tsang A."/>
            <person name="Grigoriev I.V."/>
            <person name="Stajich J.E."/>
            <person name="Spatafora J.W."/>
        </authorList>
    </citation>
    <scope>NUCLEOTIDE SEQUENCE</scope>
    <source>
        <strain evidence="6">RSA 2281</strain>
    </source>
</reference>